<keyword evidence="2" id="KW-1185">Reference proteome</keyword>
<dbReference type="AlphaFoldDB" id="A0A9D4CW09"/>
<dbReference type="EMBL" id="JAIWYP010000012">
    <property type="protein sequence ID" value="KAH3731180.1"/>
    <property type="molecule type" value="Genomic_DNA"/>
</dbReference>
<sequence>MAQCKYALLWFTRRKLIAPGYHAIQSTGTIFKLNQDIIGKYVLSMKTIPSRVSHVFQQTVTIKIIGRDIIKTNAVAKFHEDLTTNMTYRGLTRKTAAPPGDIIGTNNLTPFHEDWTLNLFTWIHYSHIMKTAPPPGRHVFQRTGTIFELS</sequence>
<accession>A0A9D4CW09</accession>
<reference evidence="1" key="1">
    <citation type="journal article" date="2019" name="bioRxiv">
        <title>The Genome of the Zebra Mussel, Dreissena polymorpha: A Resource for Invasive Species Research.</title>
        <authorList>
            <person name="McCartney M.A."/>
            <person name="Auch B."/>
            <person name="Kono T."/>
            <person name="Mallez S."/>
            <person name="Zhang Y."/>
            <person name="Obille A."/>
            <person name="Becker A."/>
            <person name="Abrahante J.E."/>
            <person name="Garbe J."/>
            <person name="Badalamenti J.P."/>
            <person name="Herman A."/>
            <person name="Mangelson H."/>
            <person name="Liachko I."/>
            <person name="Sullivan S."/>
            <person name="Sone E.D."/>
            <person name="Koren S."/>
            <person name="Silverstein K.A.T."/>
            <person name="Beckman K.B."/>
            <person name="Gohl D.M."/>
        </authorList>
    </citation>
    <scope>NUCLEOTIDE SEQUENCE</scope>
    <source>
        <strain evidence="1">Duluth1</strain>
        <tissue evidence="1">Whole animal</tissue>
    </source>
</reference>
<evidence type="ECO:0000313" key="2">
    <source>
        <dbReference type="Proteomes" id="UP000828390"/>
    </source>
</evidence>
<protein>
    <submittedName>
        <fullName evidence="1">Uncharacterized protein</fullName>
    </submittedName>
</protein>
<dbReference type="Proteomes" id="UP000828390">
    <property type="component" value="Unassembled WGS sequence"/>
</dbReference>
<gene>
    <name evidence="1" type="ORF">DPMN_057186</name>
</gene>
<comment type="caution">
    <text evidence="1">The sequence shown here is derived from an EMBL/GenBank/DDBJ whole genome shotgun (WGS) entry which is preliminary data.</text>
</comment>
<name>A0A9D4CW09_DREPO</name>
<organism evidence="1 2">
    <name type="scientific">Dreissena polymorpha</name>
    <name type="common">Zebra mussel</name>
    <name type="synonym">Mytilus polymorpha</name>
    <dbReference type="NCBI Taxonomy" id="45954"/>
    <lineage>
        <taxon>Eukaryota</taxon>
        <taxon>Metazoa</taxon>
        <taxon>Spiralia</taxon>
        <taxon>Lophotrochozoa</taxon>
        <taxon>Mollusca</taxon>
        <taxon>Bivalvia</taxon>
        <taxon>Autobranchia</taxon>
        <taxon>Heteroconchia</taxon>
        <taxon>Euheterodonta</taxon>
        <taxon>Imparidentia</taxon>
        <taxon>Neoheterodontei</taxon>
        <taxon>Myida</taxon>
        <taxon>Dreissenoidea</taxon>
        <taxon>Dreissenidae</taxon>
        <taxon>Dreissena</taxon>
    </lineage>
</organism>
<reference evidence="1" key="2">
    <citation type="submission" date="2020-11" db="EMBL/GenBank/DDBJ databases">
        <authorList>
            <person name="McCartney M.A."/>
            <person name="Auch B."/>
            <person name="Kono T."/>
            <person name="Mallez S."/>
            <person name="Becker A."/>
            <person name="Gohl D.M."/>
            <person name="Silverstein K.A.T."/>
            <person name="Koren S."/>
            <person name="Bechman K.B."/>
            <person name="Herman A."/>
            <person name="Abrahante J.E."/>
            <person name="Garbe J."/>
        </authorList>
    </citation>
    <scope>NUCLEOTIDE SEQUENCE</scope>
    <source>
        <strain evidence="1">Duluth1</strain>
        <tissue evidence="1">Whole animal</tissue>
    </source>
</reference>
<evidence type="ECO:0000313" key="1">
    <source>
        <dbReference type="EMBL" id="KAH3731180.1"/>
    </source>
</evidence>
<proteinExistence type="predicted"/>